<evidence type="ECO:0000256" key="15">
    <source>
        <dbReference type="ARBA" id="ARBA00023137"/>
    </source>
</evidence>
<dbReference type="PRINTS" id="PR00109">
    <property type="entry name" value="TYRKINASE"/>
</dbReference>
<dbReference type="InterPro" id="IPR011009">
    <property type="entry name" value="Kinase-like_dom_sf"/>
</dbReference>
<dbReference type="PROSITE" id="PS00109">
    <property type="entry name" value="PROTEIN_KINASE_TYR"/>
    <property type="match status" value="1"/>
</dbReference>
<keyword evidence="12" id="KW-0067">ATP-binding</keyword>
<dbReference type="Gene3D" id="3.80.20.20">
    <property type="entry name" value="Receptor L-domain"/>
    <property type="match status" value="2"/>
</dbReference>
<feature type="chain" id="PRO_5041659806" description="receptor protein-tyrosine kinase" evidence="21">
    <location>
        <begin position="22"/>
        <end position="1532"/>
    </location>
</feature>
<evidence type="ECO:0000256" key="3">
    <source>
        <dbReference type="ARBA" id="ARBA00022553"/>
    </source>
</evidence>
<dbReference type="InterPro" id="IPR006212">
    <property type="entry name" value="Furin_repeat"/>
</dbReference>
<evidence type="ECO:0000313" key="25">
    <source>
        <dbReference type="WBParaSite" id="SRDH1_66730.11"/>
    </source>
</evidence>
<dbReference type="InterPro" id="IPR008266">
    <property type="entry name" value="Tyr_kinase_AS"/>
</dbReference>
<dbReference type="SUPFAM" id="SSF57184">
    <property type="entry name" value="Growth factor receptor domain"/>
    <property type="match status" value="1"/>
</dbReference>
<dbReference type="PROSITE" id="PS50853">
    <property type="entry name" value="FN3"/>
    <property type="match status" value="1"/>
</dbReference>
<keyword evidence="7" id="KW-0479">Metal-binding</keyword>
<dbReference type="CDD" id="cd00063">
    <property type="entry name" value="FN3"/>
    <property type="match status" value="2"/>
</dbReference>
<evidence type="ECO:0000256" key="20">
    <source>
        <dbReference type="SAM" id="Phobius"/>
    </source>
</evidence>
<keyword evidence="6 20" id="KW-0812">Transmembrane</keyword>
<evidence type="ECO:0000256" key="7">
    <source>
        <dbReference type="ARBA" id="ARBA00022723"/>
    </source>
</evidence>
<evidence type="ECO:0000256" key="5">
    <source>
        <dbReference type="ARBA" id="ARBA00022685"/>
    </source>
</evidence>
<evidence type="ECO:0000256" key="8">
    <source>
        <dbReference type="ARBA" id="ARBA00022729"/>
    </source>
</evidence>
<dbReference type="Gene3D" id="2.10.220.10">
    <property type="entry name" value="Hormone Receptor, Insulin-like Growth Factor Receptor 1, Chain A, domain 2"/>
    <property type="match status" value="1"/>
</dbReference>
<dbReference type="InterPro" id="IPR000719">
    <property type="entry name" value="Prot_kinase_dom"/>
</dbReference>
<evidence type="ECO:0000259" key="23">
    <source>
        <dbReference type="PROSITE" id="PS50853"/>
    </source>
</evidence>
<sequence>MLRKCWWFVVWFSCSIHVASCEYCSGRLVDLRRPNTLSSLTNCSSIQGTLTIRNLDDSCCLESYCNLSNVVEITGSLIVENGNCSGDLSKFFPNLTIIRSQIITSTDLNNKHNQISSYNLIIRHTKLKGVGLWKLKSLNSNRIALIDNPMMCFVNTVNWNALTTSLNSVYTKSYRSNREQIVRYNLGEFCPDQCSASCPPFYRNDSSRFSCWSTNSCQAECNPICTDNGLACRVDNPQKCCDSECSGGCTGPSPNQCLSCKHVKLNDLCLNHCPSSYYLLNNLYCITHEECINRQEIVESVNGKYLANFSTFNSTCIPTCPLEYVRLVSGECQFCPDSKCIKRACGDINVYKVSDLKQVRGCVTAQSILISIRDCEDGDTSKFMDAFSDLEEIHTSLHIISSDSLQSLTFLRSLRIIHGLKRDGSVPNGPTKYVQNCSFVSMLFRYNFFAFNFSLDTYRTVLEIAWNSQLKSLWIPVSTNLIIKHGRVVFTLNRNLCPEYVKAFIHFNVNLSRNLSNLESDLIDKSNGAIGLCRTHRLNLSINYVHQRSVSFTIINTPAWNDFRQVLPTTVYYRYIGLDEPESNIQTICDKSWHIHEPKCQKIIEPMGNSDLFHAIQPESLKLQCEVNYLNPAQRYQAYVEIRTMFNSEGALSEVFTFQTKQDKPSSPIDFHAFSLNSNKMQLYWNAPDNPNGQIVEYHIWYRRLFVNIPSSDNGISCTDGRSSHLTSSSSTTHGVILKNNQNSNSHENFSKTVKGICSCTSCAAFCFNPSIHLSNTDKDRNPLQRFNTRQSSIFNGKTAITDHFNGDYEKTTRAERLDMIRFEDSLQNLLLFPRIKSPVKIRGKRKVRIDDFNSLHFSKMEQRDDDHHSLKWDGHLRITANSNTVENHESINSNIIGVSIDGLHHYTEYLFVISACHSPHDTNGEPLNANNLTYFNENNYNVIAEMPWCSTRSIIQQRTDASIGVDDIDSNSIQLVDENLVTDGDNNCLSSESLLSSMKRESNLCNQMFNFTFVNNSQFNHTKIGKLSSSPAKISVKQLRWRPPTQPNGLTLRYWIRYRRLDGESISNKPSSILSNDGNHEERTWSLICLNAINLPVLINQITVTDRFVSVQLYDLRSGVYEFQIMSVSLAGNGSWTSVKRFKVLDTSVHSTWDFLEKHYYILIIGFLFNIILLSLAAVCIERRISRKRLQNKPWRDEEWELANAGISNEWIIPMNDLIIDTDTPLGRGSFGMVYKGFILRLSTPSSQQLSIIDSNGIIRESTTKSKCFISWGGSVGLEVAVKTLFPASTMDDIREFYNEASFMKQLNCMYIVQFLGIALRQPSSHPVIIMEYMAFGDLATYLRQQMSKDDCPQGSIDTQLAINWAIQLATGMNYLAELHIIHRDLAARNCLVNSMLTVKIADFGLARLVNNQEYYRKIGQARLPVRWMAPETLSSAYFTTKSDVWSYGVVLWEIATFASLPYPGLSHEEVMKFVCDGGHLNLPECPTKLPVILLTLMNMCWEFEPTKRPTFSEILSRLKSFTSSSLYISY</sequence>
<dbReference type="InterPro" id="IPR050122">
    <property type="entry name" value="RTK"/>
</dbReference>
<dbReference type="InterPro" id="IPR000494">
    <property type="entry name" value="Rcpt_L-dom"/>
</dbReference>
<keyword evidence="14 20" id="KW-0472">Membrane</keyword>
<comment type="catalytic activity">
    <reaction evidence="19">
        <text>L-tyrosyl-[protein] + ATP = O-phospho-L-tyrosyl-[protein] + ADP + H(+)</text>
        <dbReference type="Rhea" id="RHEA:10596"/>
        <dbReference type="Rhea" id="RHEA-COMP:10136"/>
        <dbReference type="Rhea" id="RHEA-COMP:20101"/>
        <dbReference type="ChEBI" id="CHEBI:15378"/>
        <dbReference type="ChEBI" id="CHEBI:30616"/>
        <dbReference type="ChEBI" id="CHEBI:46858"/>
        <dbReference type="ChEBI" id="CHEBI:61978"/>
        <dbReference type="ChEBI" id="CHEBI:456216"/>
        <dbReference type="EC" id="2.7.10.1"/>
    </reaction>
</comment>
<dbReference type="SMART" id="SM00261">
    <property type="entry name" value="FU"/>
    <property type="match status" value="1"/>
</dbReference>
<evidence type="ECO:0000256" key="12">
    <source>
        <dbReference type="ARBA" id="ARBA00022840"/>
    </source>
</evidence>
<dbReference type="InterPro" id="IPR036941">
    <property type="entry name" value="Rcpt_L-dom_sf"/>
</dbReference>
<dbReference type="PROSITE" id="PS50011">
    <property type="entry name" value="PROTEIN_KINASE_DOM"/>
    <property type="match status" value="1"/>
</dbReference>
<name>A0AA85FW06_9TREM</name>
<dbReference type="Pfam" id="PF07714">
    <property type="entry name" value="PK_Tyr_Ser-Thr"/>
    <property type="match status" value="1"/>
</dbReference>
<dbReference type="GO" id="GO:0043235">
    <property type="term" value="C:receptor complex"/>
    <property type="evidence" value="ECO:0007669"/>
    <property type="project" value="TreeGrafter"/>
</dbReference>
<keyword evidence="24" id="KW-1185">Reference proteome</keyword>
<dbReference type="SUPFAM" id="SSF56112">
    <property type="entry name" value="Protein kinase-like (PK-like)"/>
    <property type="match status" value="1"/>
</dbReference>
<dbReference type="SMART" id="SM00219">
    <property type="entry name" value="TyrKc"/>
    <property type="match status" value="1"/>
</dbReference>
<dbReference type="GO" id="GO:0046872">
    <property type="term" value="F:metal ion binding"/>
    <property type="evidence" value="ECO:0007669"/>
    <property type="project" value="UniProtKB-KW"/>
</dbReference>
<dbReference type="InterPro" id="IPR006211">
    <property type="entry name" value="Furin-like_Cys-rich_dom"/>
</dbReference>
<dbReference type="FunFam" id="1.10.510.10:FF:000554">
    <property type="entry name" value="Predicted protein"/>
    <property type="match status" value="1"/>
</dbReference>
<evidence type="ECO:0000256" key="6">
    <source>
        <dbReference type="ARBA" id="ARBA00022692"/>
    </source>
</evidence>
<feature type="domain" description="Fibronectin type-III" evidence="23">
    <location>
        <begin position="667"/>
        <end position="764"/>
    </location>
</feature>
<feature type="domain" description="Protein kinase" evidence="22">
    <location>
        <begin position="1221"/>
        <end position="1524"/>
    </location>
</feature>
<dbReference type="InterPro" id="IPR036116">
    <property type="entry name" value="FN3_sf"/>
</dbReference>
<feature type="transmembrane region" description="Helical" evidence="20">
    <location>
        <begin position="1161"/>
        <end position="1182"/>
    </location>
</feature>
<comment type="subcellular location">
    <subcellularLocation>
        <location evidence="1">Membrane</location>
        <topology evidence="1">Single-pass type I membrane protein</topology>
    </subcellularLocation>
</comment>
<evidence type="ECO:0000256" key="2">
    <source>
        <dbReference type="ARBA" id="ARBA00011902"/>
    </source>
</evidence>
<keyword evidence="4" id="KW-0808">Transferase</keyword>
<keyword evidence="15" id="KW-0829">Tyrosine-protein kinase</keyword>
<dbReference type="Proteomes" id="UP000050792">
    <property type="component" value="Unassembled WGS sequence"/>
</dbReference>
<evidence type="ECO:0000256" key="16">
    <source>
        <dbReference type="ARBA" id="ARBA00023170"/>
    </source>
</evidence>
<keyword evidence="11" id="KW-0418">Kinase</keyword>
<dbReference type="GO" id="GO:0004714">
    <property type="term" value="F:transmembrane receptor protein tyrosine kinase activity"/>
    <property type="evidence" value="ECO:0007669"/>
    <property type="project" value="UniProtKB-EC"/>
</dbReference>
<dbReference type="InterPro" id="IPR001245">
    <property type="entry name" value="Ser-Thr/Tyr_kinase_cat_dom"/>
</dbReference>
<proteinExistence type="predicted"/>
<protein>
    <recommendedName>
        <fullName evidence="2">receptor protein-tyrosine kinase</fullName>
        <ecNumber evidence="2">2.7.10.1</ecNumber>
    </recommendedName>
</protein>
<reference evidence="24" key="1">
    <citation type="submission" date="2022-06" db="EMBL/GenBank/DDBJ databases">
        <authorList>
            <person name="Berger JAMES D."/>
            <person name="Berger JAMES D."/>
        </authorList>
    </citation>
    <scope>NUCLEOTIDE SEQUENCE [LARGE SCALE GENOMIC DNA]</scope>
</reference>
<dbReference type="GO" id="GO:0005886">
    <property type="term" value="C:plasma membrane"/>
    <property type="evidence" value="ECO:0007669"/>
    <property type="project" value="TreeGrafter"/>
</dbReference>
<keyword evidence="18" id="KW-0464">Manganese</keyword>
<dbReference type="PANTHER" id="PTHR24416:SF525">
    <property type="entry name" value="INSULIN-LIKE RECEPTOR"/>
    <property type="match status" value="1"/>
</dbReference>
<evidence type="ECO:0000256" key="4">
    <source>
        <dbReference type="ARBA" id="ARBA00022679"/>
    </source>
</evidence>
<keyword evidence="10" id="KW-0547">Nucleotide-binding</keyword>
<dbReference type="GO" id="GO:0007169">
    <property type="term" value="P:cell surface receptor protein tyrosine kinase signaling pathway"/>
    <property type="evidence" value="ECO:0007669"/>
    <property type="project" value="TreeGrafter"/>
</dbReference>
<keyword evidence="17" id="KW-0325">Glycoprotein</keyword>
<evidence type="ECO:0000256" key="17">
    <source>
        <dbReference type="ARBA" id="ARBA00023180"/>
    </source>
</evidence>
<dbReference type="Pfam" id="PF00757">
    <property type="entry name" value="Furin-like"/>
    <property type="match status" value="1"/>
</dbReference>
<evidence type="ECO:0000256" key="19">
    <source>
        <dbReference type="ARBA" id="ARBA00051243"/>
    </source>
</evidence>
<dbReference type="InterPro" id="IPR003961">
    <property type="entry name" value="FN3_dom"/>
</dbReference>
<evidence type="ECO:0000256" key="10">
    <source>
        <dbReference type="ARBA" id="ARBA00022741"/>
    </source>
</evidence>
<organism evidence="24 25">
    <name type="scientific">Schistosoma rodhaini</name>
    <dbReference type="NCBI Taxonomy" id="6188"/>
    <lineage>
        <taxon>Eukaryota</taxon>
        <taxon>Metazoa</taxon>
        <taxon>Spiralia</taxon>
        <taxon>Lophotrochozoa</taxon>
        <taxon>Platyhelminthes</taxon>
        <taxon>Trematoda</taxon>
        <taxon>Digenea</taxon>
        <taxon>Strigeidida</taxon>
        <taxon>Schistosomatoidea</taxon>
        <taxon>Schistosomatidae</taxon>
        <taxon>Schistosoma</taxon>
    </lineage>
</organism>
<evidence type="ECO:0000256" key="1">
    <source>
        <dbReference type="ARBA" id="ARBA00004479"/>
    </source>
</evidence>
<dbReference type="Gene3D" id="1.10.510.10">
    <property type="entry name" value="Transferase(Phosphotransferase) domain 1"/>
    <property type="match status" value="1"/>
</dbReference>
<dbReference type="SMART" id="SM00060">
    <property type="entry name" value="FN3"/>
    <property type="match status" value="2"/>
</dbReference>
<dbReference type="InterPro" id="IPR020635">
    <property type="entry name" value="Tyr_kinase_cat_dom"/>
</dbReference>
<dbReference type="SUPFAM" id="SSF52058">
    <property type="entry name" value="L domain-like"/>
    <property type="match status" value="2"/>
</dbReference>
<keyword evidence="9" id="KW-0677">Repeat</keyword>
<keyword evidence="8 21" id="KW-0732">Signal</keyword>
<dbReference type="EC" id="2.7.10.1" evidence="2"/>
<keyword evidence="3" id="KW-0597">Phosphoprotein</keyword>
<dbReference type="Gene3D" id="2.60.40.10">
    <property type="entry name" value="Immunoglobulins"/>
    <property type="match status" value="3"/>
</dbReference>
<dbReference type="GO" id="GO:0005524">
    <property type="term" value="F:ATP binding"/>
    <property type="evidence" value="ECO:0007669"/>
    <property type="project" value="UniProtKB-KW"/>
</dbReference>
<dbReference type="WBParaSite" id="SRDH1_66730.11">
    <property type="protein sequence ID" value="SRDH1_66730.11"/>
    <property type="gene ID" value="SRDH1_66730"/>
</dbReference>
<reference evidence="25" key="2">
    <citation type="submission" date="2023-11" db="UniProtKB">
        <authorList>
            <consortium name="WormBaseParasite"/>
        </authorList>
    </citation>
    <scope>IDENTIFICATION</scope>
</reference>
<evidence type="ECO:0000256" key="13">
    <source>
        <dbReference type="ARBA" id="ARBA00022989"/>
    </source>
</evidence>
<dbReference type="Gene3D" id="3.30.200.20">
    <property type="entry name" value="Phosphorylase Kinase, domain 1"/>
    <property type="match status" value="1"/>
</dbReference>
<keyword evidence="13 20" id="KW-1133">Transmembrane helix</keyword>
<dbReference type="CDD" id="cd00064">
    <property type="entry name" value="FU"/>
    <property type="match status" value="1"/>
</dbReference>
<evidence type="ECO:0000259" key="22">
    <source>
        <dbReference type="PROSITE" id="PS50011"/>
    </source>
</evidence>
<dbReference type="SUPFAM" id="SSF49265">
    <property type="entry name" value="Fibronectin type III"/>
    <property type="match status" value="2"/>
</dbReference>
<evidence type="ECO:0000256" key="14">
    <source>
        <dbReference type="ARBA" id="ARBA00023136"/>
    </source>
</evidence>
<evidence type="ECO:0000256" key="21">
    <source>
        <dbReference type="SAM" id="SignalP"/>
    </source>
</evidence>
<feature type="signal peptide" evidence="21">
    <location>
        <begin position="1"/>
        <end position="21"/>
    </location>
</feature>
<dbReference type="InterPro" id="IPR013783">
    <property type="entry name" value="Ig-like_fold"/>
</dbReference>
<evidence type="ECO:0000256" key="18">
    <source>
        <dbReference type="ARBA" id="ARBA00023211"/>
    </source>
</evidence>
<dbReference type="Pfam" id="PF01030">
    <property type="entry name" value="Recep_L_domain"/>
    <property type="match status" value="1"/>
</dbReference>
<keyword evidence="16" id="KW-0675">Receptor</keyword>
<evidence type="ECO:0000313" key="24">
    <source>
        <dbReference type="Proteomes" id="UP000050792"/>
    </source>
</evidence>
<evidence type="ECO:0000256" key="9">
    <source>
        <dbReference type="ARBA" id="ARBA00022737"/>
    </source>
</evidence>
<dbReference type="PANTHER" id="PTHR24416">
    <property type="entry name" value="TYROSINE-PROTEIN KINASE RECEPTOR"/>
    <property type="match status" value="1"/>
</dbReference>
<accession>A0AA85FW06</accession>
<evidence type="ECO:0000256" key="11">
    <source>
        <dbReference type="ARBA" id="ARBA00022777"/>
    </source>
</evidence>
<dbReference type="InterPro" id="IPR009030">
    <property type="entry name" value="Growth_fac_rcpt_cys_sf"/>
</dbReference>
<keyword evidence="5" id="KW-0165">Cleavage on pair of basic residues</keyword>